<evidence type="ECO:0000256" key="2">
    <source>
        <dbReference type="ARBA" id="ARBA00012307"/>
    </source>
</evidence>
<reference evidence="9" key="5">
    <citation type="journal article" date="2021" name="G3 (Bethesda)">
        <title>Aegilops tauschii genome assembly Aet v5.0 features greater sequence contiguity and improved annotation.</title>
        <authorList>
            <person name="Wang L."/>
            <person name="Zhu T."/>
            <person name="Rodriguez J.C."/>
            <person name="Deal K.R."/>
            <person name="Dubcovsky J."/>
            <person name="McGuire P.E."/>
            <person name="Lux T."/>
            <person name="Spannagl M."/>
            <person name="Mayer K.F.X."/>
            <person name="Baldrich P."/>
            <person name="Meyers B.C."/>
            <person name="Huo N."/>
            <person name="Gu Y.Q."/>
            <person name="Zhou H."/>
            <person name="Devos K.M."/>
            <person name="Bennetzen J.L."/>
            <person name="Unver T."/>
            <person name="Budak H."/>
            <person name="Gulick P.J."/>
            <person name="Galiba G."/>
            <person name="Kalapos B."/>
            <person name="Nelson D.R."/>
            <person name="Li P."/>
            <person name="You F.M."/>
            <person name="Luo M.C."/>
            <person name="Dvorak J."/>
        </authorList>
    </citation>
    <scope>NUCLEOTIDE SEQUENCE [LARGE SCALE GENOMIC DNA]</scope>
    <source>
        <strain evidence="9">cv. AL8/78</strain>
    </source>
</reference>
<keyword evidence="6" id="KW-0812">Transmembrane</keyword>
<dbReference type="STRING" id="200361.A0A453PSX9"/>
<feature type="domain" description="FAE" evidence="7">
    <location>
        <begin position="82"/>
        <end position="370"/>
    </location>
</feature>
<dbReference type="EC" id="2.3.1.199" evidence="2"/>
<dbReference type="InterPro" id="IPR013747">
    <property type="entry name" value="ACP_syn_III_C"/>
</dbReference>
<evidence type="ECO:0000256" key="1">
    <source>
        <dbReference type="ARBA" id="ARBA00005531"/>
    </source>
</evidence>
<proteinExistence type="inferred from homology"/>
<accession>A0A453PSX9</accession>
<feature type="region of interest" description="Disordered" evidence="5">
    <location>
        <begin position="493"/>
        <end position="513"/>
    </location>
</feature>
<dbReference type="InterPro" id="IPR016039">
    <property type="entry name" value="Thiolase-like"/>
</dbReference>
<keyword evidence="6" id="KW-0472">Membrane</keyword>
<reference evidence="10" key="1">
    <citation type="journal article" date="2014" name="Science">
        <title>Ancient hybridizations among the ancestral genomes of bread wheat.</title>
        <authorList>
            <consortium name="International Wheat Genome Sequencing Consortium,"/>
            <person name="Marcussen T."/>
            <person name="Sandve S.R."/>
            <person name="Heier L."/>
            <person name="Spannagl M."/>
            <person name="Pfeifer M."/>
            <person name="Jakobsen K.S."/>
            <person name="Wulff B.B."/>
            <person name="Steuernagel B."/>
            <person name="Mayer K.F."/>
            <person name="Olsen O.A."/>
        </authorList>
    </citation>
    <scope>NUCLEOTIDE SEQUENCE [LARGE SCALE GENOMIC DNA]</scope>
    <source>
        <strain evidence="10">cv. AL8/78</strain>
    </source>
</reference>
<dbReference type="Proteomes" id="UP000015105">
    <property type="component" value="Chromosome 6D"/>
</dbReference>
<dbReference type="Gramene" id="AET6Gv20842000.1">
    <property type="protein sequence ID" value="AET6Gv20842000.1"/>
    <property type="gene ID" value="AET6Gv20842000"/>
</dbReference>
<keyword evidence="4" id="KW-0012">Acyltransferase</keyword>
<dbReference type="Pfam" id="PF08392">
    <property type="entry name" value="FAE1_CUT1_RppA"/>
    <property type="match status" value="1"/>
</dbReference>
<reference evidence="10" key="2">
    <citation type="journal article" date="2017" name="Nat. Plants">
        <title>The Aegilops tauschii genome reveals multiple impacts of transposons.</title>
        <authorList>
            <person name="Zhao G."/>
            <person name="Zou C."/>
            <person name="Li K."/>
            <person name="Wang K."/>
            <person name="Li T."/>
            <person name="Gao L."/>
            <person name="Zhang X."/>
            <person name="Wang H."/>
            <person name="Yang Z."/>
            <person name="Liu X."/>
            <person name="Jiang W."/>
            <person name="Mao L."/>
            <person name="Kong X."/>
            <person name="Jiao Y."/>
            <person name="Jia J."/>
        </authorList>
    </citation>
    <scope>NUCLEOTIDE SEQUENCE [LARGE SCALE GENOMIC DNA]</scope>
    <source>
        <strain evidence="10">cv. AL8/78</strain>
    </source>
</reference>
<dbReference type="EnsemblPlants" id="AET6Gv20842000.1">
    <property type="protein sequence ID" value="AET6Gv20842000.1"/>
    <property type="gene ID" value="AET6Gv20842000"/>
</dbReference>
<dbReference type="PANTHER" id="PTHR31561">
    <property type="entry name" value="3-KETOACYL-COA SYNTHASE"/>
    <property type="match status" value="1"/>
</dbReference>
<dbReference type="GO" id="GO:0009922">
    <property type="term" value="F:fatty acid elongase activity"/>
    <property type="evidence" value="ECO:0007669"/>
    <property type="project" value="UniProtKB-EC"/>
</dbReference>
<evidence type="ECO:0000256" key="3">
    <source>
        <dbReference type="ARBA" id="ARBA00022679"/>
    </source>
</evidence>
<evidence type="ECO:0000256" key="5">
    <source>
        <dbReference type="SAM" id="MobiDB-lite"/>
    </source>
</evidence>
<dbReference type="GO" id="GO:0006633">
    <property type="term" value="P:fatty acid biosynthetic process"/>
    <property type="evidence" value="ECO:0007669"/>
    <property type="project" value="InterPro"/>
</dbReference>
<keyword evidence="3" id="KW-0808">Transferase</keyword>
<evidence type="ECO:0000256" key="4">
    <source>
        <dbReference type="ARBA" id="ARBA00023315"/>
    </source>
</evidence>
<reference evidence="9" key="4">
    <citation type="submission" date="2019-03" db="UniProtKB">
        <authorList>
            <consortium name="EnsemblPlants"/>
        </authorList>
    </citation>
    <scope>IDENTIFICATION</scope>
</reference>
<dbReference type="InterPro" id="IPR012392">
    <property type="entry name" value="3-ktacl-CoA_syn"/>
</dbReference>
<reference evidence="9" key="3">
    <citation type="journal article" date="2017" name="Nature">
        <title>Genome sequence of the progenitor of the wheat D genome Aegilops tauschii.</title>
        <authorList>
            <person name="Luo M.C."/>
            <person name="Gu Y.Q."/>
            <person name="Puiu D."/>
            <person name="Wang H."/>
            <person name="Twardziok S.O."/>
            <person name="Deal K.R."/>
            <person name="Huo N."/>
            <person name="Zhu T."/>
            <person name="Wang L."/>
            <person name="Wang Y."/>
            <person name="McGuire P.E."/>
            <person name="Liu S."/>
            <person name="Long H."/>
            <person name="Ramasamy R.K."/>
            <person name="Rodriguez J.C."/>
            <person name="Van S.L."/>
            <person name="Yuan L."/>
            <person name="Wang Z."/>
            <person name="Xia Z."/>
            <person name="Xiao L."/>
            <person name="Anderson O.D."/>
            <person name="Ouyang S."/>
            <person name="Liang Y."/>
            <person name="Zimin A.V."/>
            <person name="Pertea G."/>
            <person name="Qi P."/>
            <person name="Bennetzen J.L."/>
            <person name="Dai X."/>
            <person name="Dawson M.W."/>
            <person name="Muller H.G."/>
            <person name="Kugler K."/>
            <person name="Rivarola-Duarte L."/>
            <person name="Spannagl M."/>
            <person name="Mayer K.F.X."/>
            <person name="Lu F.H."/>
            <person name="Bevan M.W."/>
            <person name="Leroy P."/>
            <person name="Li P."/>
            <person name="You F.M."/>
            <person name="Sun Q."/>
            <person name="Liu Z."/>
            <person name="Lyons E."/>
            <person name="Wicker T."/>
            <person name="Salzberg S.L."/>
            <person name="Devos K.M."/>
            <person name="Dvorak J."/>
        </authorList>
    </citation>
    <scope>NUCLEOTIDE SEQUENCE [LARGE SCALE GENOMIC DNA]</scope>
    <source>
        <strain evidence="9">cv. AL8/78</strain>
    </source>
</reference>
<keyword evidence="10" id="KW-1185">Reference proteome</keyword>
<dbReference type="Pfam" id="PF08541">
    <property type="entry name" value="ACP_syn_III_C"/>
    <property type="match status" value="1"/>
</dbReference>
<feature type="transmembrane region" description="Helical" evidence="6">
    <location>
        <begin position="31"/>
        <end position="51"/>
    </location>
</feature>
<dbReference type="Gene3D" id="3.40.47.10">
    <property type="match status" value="1"/>
</dbReference>
<evidence type="ECO:0000313" key="10">
    <source>
        <dbReference type="Proteomes" id="UP000015105"/>
    </source>
</evidence>
<feature type="domain" description="Beta-ketoacyl-[acyl-carrier-protein] synthase III C-terminal" evidence="8">
    <location>
        <begin position="387"/>
        <end position="467"/>
    </location>
</feature>
<dbReference type="InterPro" id="IPR013601">
    <property type="entry name" value="FAE1_typ3_polyketide_synth"/>
</dbReference>
<dbReference type="AlphaFoldDB" id="A0A453PSX9"/>
<keyword evidence="6" id="KW-1133">Transmembrane helix</keyword>
<evidence type="ECO:0000259" key="7">
    <source>
        <dbReference type="Pfam" id="PF08392"/>
    </source>
</evidence>
<evidence type="ECO:0000259" key="8">
    <source>
        <dbReference type="Pfam" id="PF08541"/>
    </source>
</evidence>
<organism evidence="9 10">
    <name type="scientific">Aegilops tauschii subsp. strangulata</name>
    <name type="common">Goatgrass</name>
    <dbReference type="NCBI Taxonomy" id="200361"/>
    <lineage>
        <taxon>Eukaryota</taxon>
        <taxon>Viridiplantae</taxon>
        <taxon>Streptophyta</taxon>
        <taxon>Embryophyta</taxon>
        <taxon>Tracheophyta</taxon>
        <taxon>Spermatophyta</taxon>
        <taxon>Magnoliopsida</taxon>
        <taxon>Liliopsida</taxon>
        <taxon>Poales</taxon>
        <taxon>Poaceae</taxon>
        <taxon>BOP clade</taxon>
        <taxon>Pooideae</taxon>
        <taxon>Triticodae</taxon>
        <taxon>Triticeae</taxon>
        <taxon>Triticinae</taxon>
        <taxon>Aegilops</taxon>
    </lineage>
</organism>
<evidence type="ECO:0000256" key="6">
    <source>
        <dbReference type="SAM" id="Phobius"/>
    </source>
</evidence>
<sequence length="513" mass="56576">DRTTCLRFGGMSSSGIWKNLKFLFKLVVDNFLTMVTVAIAAATIVVVARLGPDEILGRLRALTPAYLFLSCFLPASAVTMYLLSQPRKVYLVDYACFHGTHLNRVPFSAFLECARQSTTLNERSIRFMSRLLESSGLGEETCLPTPVHYIPWNKYLTLEAGREEAELVVFSAIDELFSKTNVSPDTIDILVVNCSGFNPTPSFIDMIINKYKLRGDIHSVHLSGMGCSAGLISVEAARNLLQTGRRGARALVVSTETISPLLYDGNERAMLLPFCLFRMGGAAVLLSTSAAKARLRLMSVVRTLTAADDNSYRCIHREEDDKGHTGVNLSKDLIAAAGRTLKANIVTLAPIVLPISEQLLLAMSFVAQKLTNGRFKVYVPNFLTAFEHFCIHAGGTAVIDEVQRSLSLSNEHVEPSRMTLHRFGNTSSSSTWYELAYIEAKGRLHRGDRVWMIGFGSGFKCNSVVWKCIVPAPNTNGPWAGCIHRYPVQIKSPKTSTGNTRMAGHNNKQLRDT</sequence>
<comment type="similarity">
    <text evidence="1">Belongs to the thiolase-like superfamily. Chalcone/stilbene synthases family.</text>
</comment>
<dbReference type="GO" id="GO:0016020">
    <property type="term" value="C:membrane"/>
    <property type="evidence" value="ECO:0007669"/>
    <property type="project" value="InterPro"/>
</dbReference>
<protein>
    <recommendedName>
        <fullName evidence="2">very-long-chain 3-oxoacyl-CoA synthase</fullName>
        <ecNumber evidence="2">2.3.1.199</ecNumber>
    </recommendedName>
</protein>
<feature type="transmembrane region" description="Helical" evidence="6">
    <location>
        <begin position="63"/>
        <end position="83"/>
    </location>
</feature>
<name>A0A453PSX9_AEGTS</name>
<evidence type="ECO:0000313" key="9">
    <source>
        <dbReference type="EnsemblPlants" id="AET6Gv20842000.1"/>
    </source>
</evidence>
<dbReference type="SUPFAM" id="SSF53901">
    <property type="entry name" value="Thiolase-like"/>
    <property type="match status" value="2"/>
</dbReference>
<dbReference type="CDD" id="cd00831">
    <property type="entry name" value="CHS_like"/>
    <property type="match status" value="1"/>
</dbReference>